<reference evidence="5" key="1">
    <citation type="submission" date="2016-05" db="EMBL/GenBank/DDBJ databases">
        <authorList>
            <person name="Naeem Raeece"/>
        </authorList>
    </citation>
    <scope>NUCLEOTIDE SEQUENCE [LARGE SCALE GENOMIC DNA]</scope>
</reference>
<evidence type="ECO:0000313" key="4">
    <source>
        <dbReference type="EMBL" id="SBS99799.1"/>
    </source>
</evidence>
<protein>
    <submittedName>
        <fullName evidence="4">PIR Superfamily Protein</fullName>
    </submittedName>
</protein>
<feature type="transmembrane region" description="Helical" evidence="3">
    <location>
        <begin position="270"/>
        <end position="288"/>
    </location>
</feature>
<keyword evidence="1" id="KW-0175">Coiled coil</keyword>
<dbReference type="Pfam" id="PF05795">
    <property type="entry name" value="Plasmodium_Vir"/>
    <property type="match status" value="1"/>
</dbReference>
<keyword evidence="3" id="KW-0472">Membrane</keyword>
<evidence type="ECO:0000256" key="2">
    <source>
        <dbReference type="SAM" id="MobiDB-lite"/>
    </source>
</evidence>
<dbReference type="AlphaFoldDB" id="A0A1A8X7P4"/>
<dbReference type="EMBL" id="FLQV01001520">
    <property type="protein sequence ID" value="SBS99799.1"/>
    <property type="molecule type" value="Genomic_DNA"/>
</dbReference>
<feature type="coiled-coil region" evidence="1">
    <location>
        <begin position="163"/>
        <end position="190"/>
    </location>
</feature>
<evidence type="ECO:0000313" key="5">
    <source>
        <dbReference type="Proteomes" id="UP000078546"/>
    </source>
</evidence>
<organism evidence="4 5">
    <name type="scientific">Plasmodium ovale curtisi</name>
    <dbReference type="NCBI Taxonomy" id="864141"/>
    <lineage>
        <taxon>Eukaryota</taxon>
        <taxon>Sar</taxon>
        <taxon>Alveolata</taxon>
        <taxon>Apicomplexa</taxon>
        <taxon>Aconoidasida</taxon>
        <taxon>Haemosporida</taxon>
        <taxon>Plasmodiidae</taxon>
        <taxon>Plasmodium</taxon>
        <taxon>Plasmodium (Plasmodium)</taxon>
    </lineage>
</organism>
<proteinExistence type="predicted"/>
<evidence type="ECO:0000256" key="1">
    <source>
        <dbReference type="SAM" id="Coils"/>
    </source>
</evidence>
<accession>A0A1A8X7P4</accession>
<dbReference type="InterPro" id="IPR008780">
    <property type="entry name" value="Plasmodium_Vir"/>
</dbReference>
<evidence type="ECO:0000256" key="3">
    <source>
        <dbReference type="SAM" id="Phobius"/>
    </source>
</evidence>
<keyword evidence="3" id="KW-0812">Transmembrane</keyword>
<feature type="region of interest" description="Disordered" evidence="2">
    <location>
        <begin position="244"/>
        <end position="264"/>
    </location>
</feature>
<dbReference type="Proteomes" id="UP000078546">
    <property type="component" value="Unassembled WGS sequence"/>
</dbReference>
<keyword evidence="3" id="KW-1133">Transmembrane helix</keyword>
<name>A0A1A8X7P4_PLAOA</name>
<sequence length="342" mass="39123">MSSEYDNIPTLTSVGSYIRLDTEFFSQANHEKCSEYNKDSSEHSKTYQLCLSLTGNLMNYEKLDFFEQLNSYKCNYLNLWAYYRYAKFDKTEHPNIRGLIIKLWSESGKFQVCDNTQFVLYLTSEGDYIKAKRLYDYALNYYKLKERHDDHDIPCTLKQKEYIRISIELYESIKNECEDLKNKYKTHCKAYEVVKEIHPDDKLLNLQCKKVEDGSLSSIGAGNGPGQMGALQQQLQGIVRSQDGRLGHGSQEVTESSSYGLHSPSGSHQAMATAVPILGISSIFFLLYKFTGLGPMARNFLKTKGINGINSQEELTHELLENPYDSNAHPDLTETYIGYQAI</sequence>
<gene>
    <name evidence="4" type="ORF">POVCU1_055120</name>
</gene>